<sequence length="193" mass="20578">MTDLHSELADARNVLLCAPSMSGGEAEACTDLLIPSNPAGATALWVTFRSDATDCVDQWVAETDERPAEAAVVVVGESPGSRPDGVTVEHVSSPSDLTGLGITIGELLSGWETPPVVCFDSLTALLQYVDVETAYEFLHAITGQLYAADARAHFHIDPTAHDRTTVDSIASLFDAVVEFGDDGPETRKRHLLQ</sequence>
<proteinExistence type="predicted"/>
<name>A0A7D5P980_9EURY</name>
<dbReference type="Pfam" id="PF24336">
    <property type="entry name" value="DUF7504"/>
    <property type="match status" value="1"/>
</dbReference>
<organism evidence="1 2">
    <name type="scientific">Halosimplex pelagicum</name>
    <dbReference type="NCBI Taxonomy" id="869886"/>
    <lineage>
        <taxon>Archaea</taxon>
        <taxon>Methanobacteriati</taxon>
        <taxon>Methanobacteriota</taxon>
        <taxon>Stenosarchaea group</taxon>
        <taxon>Halobacteria</taxon>
        <taxon>Halobacteriales</taxon>
        <taxon>Haloarculaceae</taxon>
        <taxon>Halosimplex</taxon>
    </lineage>
</organism>
<dbReference type="AlphaFoldDB" id="A0A7D5P980"/>
<dbReference type="EMBL" id="CP058909">
    <property type="protein sequence ID" value="QLH80582.1"/>
    <property type="molecule type" value="Genomic_DNA"/>
</dbReference>
<protein>
    <recommendedName>
        <fullName evidence="3">Recombinase RecA</fullName>
    </recommendedName>
</protein>
<evidence type="ECO:0000313" key="1">
    <source>
        <dbReference type="EMBL" id="QLH80582.1"/>
    </source>
</evidence>
<keyword evidence="2" id="KW-1185">Reference proteome</keyword>
<dbReference type="GeneID" id="56081436"/>
<dbReference type="InterPro" id="IPR055927">
    <property type="entry name" value="DUF7504"/>
</dbReference>
<dbReference type="KEGG" id="hpel:HZS54_02565"/>
<gene>
    <name evidence="1" type="ORF">HZS54_02565</name>
</gene>
<evidence type="ECO:0008006" key="3">
    <source>
        <dbReference type="Google" id="ProtNLM"/>
    </source>
</evidence>
<evidence type="ECO:0000313" key="2">
    <source>
        <dbReference type="Proteomes" id="UP000509346"/>
    </source>
</evidence>
<dbReference type="RefSeq" id="WP_179920408.1">
    <property type="nucleotide sequence ID" value="NZ_CP058909.1"/>
</dbReference>
<dbReference type="Proteomes" id="UP000509346">
    <property type="component" value="Chromosome"/>
</dbReference>
<reference evidence="1 2" key="1">
    <citation type="submission" date="2020-07" db="EMBL/GenBank/DDBJ databases">
        <title>Halosimplex litoreum sp. nov. and Halosimplex rubrum sp. nov., isolated from different salt environments.</title>
        <authorList>
            <person name="Cui H."/>
        </authorList>
    </citation>
    <scope>NUCLEOTIDE SEQUENCE [LARGE SCALE GENOMIC DNA]</scope>
    <source>
        <strain evidence="1 2">R2</strain>
    </source>
</reference>
<dbReference type="OrthoDB" id="109251at2157"/>
<accession>A0A7D5P980</accession>